<dbReference type="Gene3D" id="1.10.287.130">
    <property type="match status" value="1"/>
</dbReference>
<evidence type="ECO:0000256" key="3">
    <source>
        <dbReference type="ARBA" id="ARBA00012438"/>
    </source>
</evidence>
<keyword evidence="14 17" id="KW-0472">Membrane</keyword>
<evidence type="ECO:0000256" key="6">
    <source>
        <dbReference type="ARBA" id="ARBA00022679"/>
    </source>
</evidence>
<dbReference type="CDD" id="cd00082">
    <property type="entry name" value="HisKA"/>
    <property type="match status" value="1"/>
</dbReference>
<keyword evidence="9 20" id="KW-0418">Kinase</keyword>
<comment type="subcellular location">
    <subcellularLocation>
        <location evidence="2">Cell membrane</location>
        <topology evidence="2">Multi-pass membrane protein</topology>
    </subcellularLocation>
</comment>
<keyword evidence="8" id="KW-0547">Nucleotide-binding</keyword>
<dbReference type="SUPFAM" id="SSF158472">
    <property type="entry name" value="HAMP domain-like"/>
    <property type="match status" value="1"/>
</dbReference>
<evidence type="ECO:0000256" key="11">
    <source>
        <dbReference type="ARBA" id="ARBA00022989"/>
    </source>
</evidence>
<dbReference type="PANTHER" id="PTHR45528:SF11">
    <property type="entry name" value="HISTIDINE KINASE"/>
    <property type="match status" value="1"/>
</dbReference>
<dbReference type="EMBL" id="AP019400">
    <property type="protein sequence ID" value="BBI30839.1"/>
    <property type="molecule type" value="Genomic_DNA"/>
</dbReference>
<dbReference type="Pfam" id="PF02518">
    <property type="entry name" value="HATPase_c"/>
    <property type="match status" value="1"/>
</dbReference>
<dbReference type="KEGG" id="cohn:KCTCHS21_02380"/>
<feature type="transmembrane region" description="Helical" evidence="17">
    <location>
        <begin position="6"/>
        <end position="31"/>
    </location>
</feature>
<keyword evidence="6" id="KW-0808">Transferase</keyword>
<evidence type="ECO:0000256" key="17">
    <source>
        <dbReference type="SAM" id="Phobius"/>
    </source>
</evidence>
<dbReference type="RefSeq" id="WP_130604757.1">
    <property type="nucleotide sequence ID" value="NZ_AP019400.1"/>
</dbReference>
<evidence type="ECO:0000256" key="13">
    <source>
        <dbReference type="ARBA" id="ARBA00023026"/>
    </source>
</evidence>
<proteinExistence type="predicted"/>
<feature type="transmembrane region" description="Helical" evidence="17">
    <location>
        <begin position="163"/>
        <end position="187"/>
    </location>
</feature>
<comment type="function">
    <text evidence="15">Member of the two-component regulatory system HssS/HssR involved in intracellular heme homeostasis and tempering of staphylococcal virulence. HssS functions as a heme sensor histidine kinase which is autophosphorylated at a histidine residue and transfers its phosphate group to an aspartate residue of HssR. HssR/HssS activates the expression of hrtAB, an efflux pump, in response to extracellular heme, hemin, hemoglobin or blood.</text>
</comment>
<dbReference type="Gene3D" id="3.30.565.10">
    <property type="entry name" value="Histidine kinase-like ATPase, C-terminal domain"/>
    <property type="match status" value="1"/>
</dbReference>
<dbReference type="InterPro" id="IPR003660">
    <property type="entry name" value="HAMP_dom"/>
</dbReference>
<dbReference type="AlphaFoldDB" id="A0A3T1CYI9"/>
<evidence type="ECO:0000313" key="20">
    <source>
        <dbReference type="EMBL" id="BBI30839.1"/>
    </source>
</evidence>
<dbReference type="PROSITE" id="PS50109">
    <property type="entry name" value="HIS_KIN"/>
    <property type="match status" value="1"/>
</dbReference>
<dbReference type="OrthoDB" id="9813151at2"/>
<evidence type="ECO:0000256" key="5">
    <source>
        <dbReference type="ARBA" id="ARBA00022553"/>
    </source>
</evidence>
<feature type="domain" description="Histidine kinase" evidence="18">
    <location>
        <begin position="244"/>
        <end position="459"/>
    </location>
</feature>
<sequence length="459" mass="51705">MRSLYFRIFMITLTTIILSSFLGFLVSNIYYHIQLKPQNDAKLITIAKNLQGFIEANPSLRDSYLDSSAALGYEIYLADDQGNEQFYGSPFRELDLAKSALLSVLNGETYHGVAQFPNKPLISGFFDNRLSNSVGIPIQLSGKPYALFLRPDVLLQFGELRSFFAMIVLFTVVFSVILFLLSTRYLVNPITRLTEATKRLAQGYYNIVLPTKRRDEIGQLAVQFMTMSREIERSERSLQEFVSNVSHEIQSPLTSIQGFAQVITKKELPSEERDHYAGIIEEESRKLSVLSKQLLLLSSLDQATETLQKKPVNLRVQLKQVAQAMEWQLEAKELALRLVVPENIVVNGDEILLYQVWLNLLSNAVKYIPVGSSIHISANLDDDRSVISISDTGEGIAAEELPFLFDRFYRVDRVRDRESGSAGLGLSIVQKIVKLHEGTIEVESTLGQGTKFTVSLPHL</sequence>
<evidence type="ECO:0000256" key="10">
    <source>
        <dbReference type="ARBA" id="ARBA00022840"/>
    </source>
</evidence>
<dbReference type="SUPFAM" id="SSF55874">
    <property type="entry name" value="ATPase domain of HSP90 chaperone/DNA topoisomerase II/histidine kinase"/>
    <property type="match status" value="1"/>
</dbReference>
<dbReference type="InterPro" id="IPR036890">
    <property type="entry name" value="HATPase_C_sf"/>
</dbReference>
<dbReference type="EC" id="2.7.13.3" evidence="3"/>
<dbReference type="GO" id="GO:0005886">
    <property type="term" value="C:plasma membrane"/>
    <property type="evidence" value="ECO:0007669"/>
    <property type="project" value="UniProtKB-SubCell"/>
</dbReference>
<dbReference type="InterPro" id="IPR005467">
    <property type="entry name" value="His_kinase_dom"/>
</dbReference>
<dbReference type="InterPro" id="IPR003594">
    <property type="entry name" value="HATPase_dom"/>
</dbReference>
<evidence type="ECO:0000256" key="9">
    <source>
        <dbReference type="ARBA" id="ARBA00022777"/>
    </source>
</evidence>
<dbReference type="PRINTS" id="PR00344">
    <property type="entry name" value="BCTRLSENSOR"/>
</dbReference>
<dbReference type="GO" id="GO:0000155">
    <property type="term" value="F:phosphorelay sensor kinase activity"/>
    <property type="evidence" value="ECO:0007669"/>
    <property type="project" value="InterPro"/>
</dbReference>
<dbReference type="GO" id="GO:0005524">
    <property type="term" value="F:ATP binding"/>
    <property type="evidence" value="ECO:0007669"/>
    <property type="project" value="UniProtKB-KW"/>
</dbReference>
<keyword evidence="4" id="KW-1003">Cell membrane</keyword>
<evidence type="ECO:0000256" key="1">
    <source>
        <dbReference type="ARBA" id="ARBA00000085"/>
    </source>
</evidence>
<evidence type="ECO:0000256" key="14">
    <source>
        <dbReference type="ARBA" id="ARBA00023136"/>
    </source>
</evidence>
<dbReference type="SUPFAM" id="SSF47384">
    <property type="entry name" value="Homodimeric domain of signal transducing histidine kinase"/>
    <property type="match status" value="1"/>
</dbReference>
<evidence type="ECO:0000259" key="19">
    <source>
        <dbReference type="PROSITE" id="PS50885"/>
    </source>
</evidence>
<evidence type="ECO:0000256" key="4">
    <source>
        <dbReference type="ARBA" id="ARBA00022475"/>
    </source>
</evidence>
<dbReference type="FunFam" id="3.30.565.10:FF:000006">
    <property type="entry name" value="Sensor histidine kinase WalK"/>
    <property type="match status" value="1"/>
</dbReference>
<dbReference type="SMART" id="SM00304">
    <property type="entry name" value="HAMP"/>
    <property type="match status" value="1"/>
</dbReference>
<gene>
    <name evidence="20" type="ORF">KCTCHS21_02380</name>
</gene>
<keyword evidence="5" id="KW-0597">Phosphoprotein</keyword>
<keyword evidence="21" id="KW-1185">Reference proteome</keyword>
<keyword evidence="7 17" id="KW-0812">Transmembrane</keyword>
<dbReference type="PANTHER" id="PTHR45528">
    <property type="entry name" value="SENSOR HISTIDINE KINASE CPXA"/>
    <property type="match status" value="1"/>
</dbReference>
<comment type="catalytic activity">
    <reaction evidence="1">
        <text>ATP + protein L-histidine = ADP + protein N-phospho-L-histidine.</text>
        <dbReference type="EC" id="2.7.13.3"/>
    </reaction>
</comment>
<reference evidence="20 21" key="1">
    <citation type="submission" date="2019-01" db="EMBL/GenBank/DDBJ databases">
        <title>Complete genome sequence of Cohnella hallensis HS21 isolated from Korean fir (Abies koreana) rhizospheric soil.</title>
        <authorList>
            <person name="Jiang L."/>
            <person name="Kang S.W."/>
            <person name="Kim S."/>
            <person name="Jung J."/>
            <person name="Kim C.Y."/>
            <person name="Kim D.H."/>
            <person name="Kim S.W."/>
            <person name="Lee J."/>
        </authorList>
    </citation>
    <scope>NUCLEOTIDE SEQUENCE [LARGE SCALE GENOMIC DNA]</scope>
    <source>
        <strain evidence="20 21">HS21</strain>
    </source>
</reference>
<dbReference type="CDD" id="cd06225">
    <property type="entry name" value="HAMP"/>
    <property type="match status" value="1"/>
</dbReference>
<keyword evidence="12" id="KW-0902">Two-component regulatory system</keyword>
<evidence type="ECO:0000256" key="7">
    <source>
        <dbReference type="ARBA" id="ARBA00022692"/>
    </source>
</evidence>
<dbReference type="FunFam" id="1.10.287.130:FF:000001">
    <property type="entry name" value="Two-component sensor histidine kinase"/>
    <property type="match status" value="1"/>
</dbReference>
<evidence type="ECO:0000256" key="12">
    <source>
        <dbReference type="ARBA" id="ARBA00023012"/>
    </source>
</evidence>
<dbReference type="Pfam" id="PF00672">
    <property type="entry name" value="HAMP"/>
    <property type="match status" value="1"/>
</dbReference>
<dbReference type="InterPro" id="IPR036097">
    <property type="entry name" value="HisK_dim/P_sf"/>
</dbReference>
<keyword evidence="11 17" id="KW-1133">Transmembrane helix</keyword>
<evidence type="ECO:0000313" key="21">
    <source>
        <dbReference type="Proteomes" id="UP000289856"/>
    </source>
</evidence>
<dbReference type="SMART" id="SM00388">
    <property type="entry name" value="HisKA"/>
    <property type="match status" value="1"/>
</dbReference>
<dbReference type="Gene3D" id="6.10.340.10">
    <property type="match status" value="1"/>
</dbReference>
<accession>A0A3T1CYI9</accession>
<evidence type="ECO:0000259" key="18">
    <source>
        <dbReference type="PROSITE" id="PS50109"/>
    </source>
</evidence>
<dbReference type="PROSITE" id="PS50885">
    <property type="entry name" value="HAMP"/>
    <property type="match status" value="1"/>
</dbReference>
<dbReference type="SMART" id="SM00387">
    <property type="entry name" value="HATPase_c"/>
    <property type="match status" value="1"/>
</dbReference>
<dbReference type="Proteomes" id="UP000289856">
    <property type="component" value="Chromosome"/>
</dbReference>
<organism evidence="20 21">
    <name type="scientific">Cohnella abietis</name>
    <dbReference type="NCBI Taxonomy" id="2507935"/>
    <lineage>
        <taxon>Bacteria</taxon>
        <taxon>Bacillati</taxon>
        <taxon>Bacillota</taxon>
        <taxon>Bacilli</taxon>
        <taxon>Bacillales</taxon>
        <taxon>Paenibacillaceae</taxon>
        <taxon>Cohnella</taxon>
    </lineage>
</organism>
<evidence type="ECO:0000256" key="8">
    <source>
        <dbReference type="ARBA" id="ARBA00022741"/>
    </source>
</evidence>
<feature type="domain" description="HAMP" evidence="19">
    <location>
        <begin position="184"/>
        <end position="236"/>
    </location>
</feature>
<keyword evidence="10" id="KW-0067">ATP-binding</keyword>
<evidence type="ECO:0000256" key="2">
    <source>
        <dbReference type="ARBA" id="ARBA00004651"/>
    </source>
</evidence>
<name>A0A3T1CYI9_9BACL</name>
<dbReference type="InterPro" id="IPR003661">
    <property type="entry name" value="HisK_dim/P_dom"/>
</dbReference>
<evidence type="ECO:0000256" key="15">
    <source>
        <dbReference type="ARBA" id="ARBA00037219"/>
    </source>
</evidence>
<dbReference type="Pfam" id="PF00512">
    <property type="entry name" value="HisKA"/>
    <property type="match status" value="1"/>
</dbReference>
<dbReference type="InterPro" id="IPR050398">
    <property type="entry name" value="HssS/ArlS-like"/>
</dbReference>
<evidence type="ECO:0000256" key="16">
    <source>
        <dbReference type="ARBA" id="ARBA00040841"/>
    </source>
</evidence>
<dbReference type="InterPro" id="IPR004358">
    <property type="entry name" value="Sig_transdc_His_kin-like_C"/>
</dbReference>
<protein>
    <recommendedName>
        <fullName evidence="16">Heme sensor protein HssS</fullName>
        <ecNumber evidence="3">2.7.13.3</ecNumber>
    </recommendedName>
</protein>
<keyword evidence="13" id="KW-0843">Virulence</keyword>